<feature type="region of interest" description="Disordered" evidence="1">
    <location>
        <begin position="651"/>
        <end position="685"/>
    </location>
</feature>
<reference evidence="2 3" key="1">
    <citation type="journal article" date="2021" name="Nat. Plants">
        <title>The Taxus genome provides insights into paclitaxel biosynthesis.</title>
        <authorList>
            <person name="Xiong X."/>
            <person name="Gou J."/>
            <person name="Liao Q."/>
            <person name="Li Y."/>
            <person name="Zhou Q."/>
            <person name="Bi G."/>
            <person name="Li C."/>
            <person name="Du R."/>
            <person name="Wang X."/>
            <person name="Sun T."/>
            <person name="Guo L."/>
            <person name="Liang H."/>
            <person name="Lu P."/>
            <person name="Wu Y."/>
            <person name="Zhang Z."/>
            <person name="Ro D.K."/>
            <person name="Shang Y."/>
            <person name="Huang S."/>
            <person name="Yan J."/>
        </authorList>
    </citation>
    <scope>NUCLEOTIDE SEQUENCE [LARGE SCALE GENOMIC DNA]</scope>
    <source>
        <strain evidence="2">Ta-2019</strain>
    </source>
</reference>
<protein>
    <submittedName>
        <fullName evidence="2">Uncharacterized protein</fullName>
    </submittedName>
</protein>
<feature type="non-terminal residue" evidence="2">
    <location>
        <position position="1"/>
    </location>
</feature>
<dbReference type="EMBL" id="JAHRHJ020000008">
    <property type="protein sequence ID" value="KAH9307099.1"/>
    <property type="molecule type" value="Genomic_DNA"/>
</dbReference>
<feature type="compositionally biased region" description="Basic residues" evidence="1">
    <location>
        <begin position="21"/>
        <end position="32"/>
    </location>
</feature>
<organism evidence="2 3">
    <name type="scientific">Taxus chinensis</name>
    <name type="common">Chinese yew</name>
    <name type="synonym">Taxus wallichiana var. chinensis</name>
    <dbReference type="NCBI Taxonomy" id="29808"/>
    <lineage>
        <taxon>Eukaryota</taxon>
        <taxon>Viridiplantae</taxon>
        <taxon>Streptophyta</taxon>
        <taxon>Embryophyta</taxon>
        <taxon>Tracheophyta</taxon>
        <taxon>Spermatophyta</taxon>
        <taxon>Pinopsida</taxon>
        <taxon>Pinidae</taxon>
        <taxon>Conifers II</taxon>
        <taxon>Cupressales</taxon>
        <taxon>Taxaceae</taxon>
        <taxon>Taxus</taxon>
    </lineage>
</organism>
<feature type="region of interest" description="Disordered" evidence="1">
    <location>
        <begin position="229"/>
        <end position="254"/>
    </location>
</feature>
<dbReference type="SUPFAM" id="SSF64182">
    <property type="entry name" value="DHH phosphoesterases"/>
    <property type="match status" value="1"/>
</dbReference>
<gene>
    <name evidence="2" type="ORF">KI387_011503</name>
</gene>
<feature type="compositionally biased region" description="Basic and acidic residues" evidence="1">
    <location>
        <begin position="85"/>
        <end position="112"/>
    </location>
</feature>
<proteinExistence type="predicted"/>
<dbReference type="GO" id="GO:0005737">
    <property type="term" value="C:cytoplasm"/>
    <property type="evidence" value="ECO:0007669"/>
    <property type="project" value="TreeGrafter"/>
</dbReference>
<dbReference type="OMA" id="LPCQAFG"/>
<feature type="region of interest" description="Disordered" evidence="1">
    <location>
        <begin position="1"/>
        <end position="57"/>
    </location>
</feature>
<dbReference type="GO" id="GO:0004309">
    <property type="term" value="F:exopolyphosphatase activity"/>
    <property type="evidence" value="ECO:0007669"/>
    <property type="project" value="TreeGrafter"/>
</dbReference>
<dbReference type="PANTHER" id="PTHR12112">
    <property type="entry name" value="BNIP - RELATED"/>
    <property type="match status" value="1"/>
</dbReference>
<name>A0AA38KMK6_TAXCH</name>
<sequence length="725" mass="81957">MGAHLDRMHVQEKEDREMHGSFRKSFSKSWRLKRSDDSGAVSGDLADHCQSDSQRVSLTASKLPCQAFGSAQSQVYPQDDVPPLNKRDRFSRSARQDGERRRVPDERRRRLSDAGVQTEKNEESSEAPKGLYKRFDRISCSARHPEMDFSFSRGSISKESRDSIRDKSQKHEASFLEAPAEVGGSGVLKEHGNSGNIEVSQKASNARENFLLKSSSSCSEERFICNSSGKSGCKKSIDKHPKSSKSLSSHHTNEARSRAAALHRWFKHIIKRRRSQNVNNGQHEQYYLDEQDQSFCMNVKSSNDILEWGVLKDRNYSSSGGHYFMGSSSIRRGKAYDYDQELIPHLQRSSSVPHSESNYAYHNIHAEMPRLSEASAGSLRRFSIIESKELEALESEEAFFPRRRHRESVHKRSFFPEKPKDLLLHNMEKTVETKSHLGVDNIDCLNSFLRRQKLKLSSVPAEDCSERVKIILSGPDLSLSSMVAAICYAWLLEHTSTQDGWNPVPVINTTRQKMWEHRPAAWLFHHCGLDARALFFCDEVDLESLVHSRQLNIVVIGQDALGTDDEVASVCTILVEEYRERACDLLQHPYIRILLLAGILIDTQNLDKTAVFFTTRDRVAVELLLVGGGRYNCNALFSQLNQDHIESSLEEAMQSNYGEPSNDSELVEEDESSSEKNETDSKVLGASSQTGITGLFKLEDEARCSIAKPFIDSIYSNHESSLPKS</sequence>
<comment type="caution">
    <text evidence="2">The sequence shown here is derived from an EMBL/GenBank/DDBJ whole genome shotgun (WGS) entry which is preliminary data.</text>
</comment>
<keyword evidence="3" id="KW-1185">Reference proteome</keyword>
<dbReference type="PANTHER" id="PTHR12112:SF39">
    <property type="entry name" value="EG:152A3.5 PROTEIN (FBGN0003116_PN PROTEIN)"/>
    <property type="match status" value="1"/>
</dbReference>
<accession>A0AA38KMK6</accession>
<evidence type="ECO:0000313" key="3">
    <source>
        <dbReference type="Proteomes" id="UP000824469"/>
    </source>
</evidence>
<dbReference type="InterPro" id="IPR038763">
    <property type="entry name" value="DHH_sf"/>
</dbReference>
<evidence type="ECO:0000313" key="2">
    <source>
        <dbReference type="EMBL" id="KAH9307099.1"/>
    </source>
</evidence>
<dbReference type="Gene3D" id="3.90.1640.10">
    <property type="entry name" value="inorganic pyrophosphatase (n-terminal core)"/>
    <property type="match status" value="2"/>
</dbReference>
<dbReference type="AlphaFoldDB" id="A0AA38KMK6"/>
<feature type="region of interest" description="Disordered" evidence="1">
    <location>
        <begin position="69"/>
        <end position="128"/>
    </location>
</feature>
<feature type="compositionally biased region" description="Basic and acidic residues" evidence="1">
    <location>
        <begin position="1"/>
        <end position="20"/>
    </location>
</feature>
<dbReference type="Proteomes" id="UP000824469">
    <property type="component" value="Unassembled WGS sequence"/>
</dbReference>
<evidence type="ECO:0000256" key="1">
    <source>
        <dbReference type="SAM" id="MobiDB-lite"/>
    </source>
</evidence>